<proteinExistence type="predicted"/>
<organism evidence="1 2">
    <name type="scientific">Ambrosia artemisiifolia</name>
    <name type="common">Common ragweed</name>
    <dbReference type="NCBI Taxonomy" id="4212"/>
    <lineage>
        <taxon>Eukaryota</taxon>
        <taxon>Viridiplantae</taxon>
        <taxon>Streptophyta</taxon>
        <taxon>Embryophyta</taxon>
        <taxon>Tracheophyta</taxon>
        <taxon>Spermatophyta</taxon>
        <taxon>Magnoliopsida</taxon>
        <taxon>eudicotyledons</taxon>
        <taxon>Gunneridae</taxon>
        <taxon>Pentapetalae</taxon>
        <taxon>asterids</taxon>
        <taxon>campanulids</taxon>
        <taxon>Asterales</taxon>
        <taxon>Asteraceae</taxon>
        <taxon>Asteroideae</taxon>
        <taxon>Heliantheae alliance</taxon>
        <taxon>Heliantheae</taxon>
        <taxon>Ambrosia</taxon>
    </lineage>
</organism>
<evidence type="ECO:0000313" key="1">
    <source>
        <dbReference type="EMBL" id="KAI7744609.1"/>
    </source>
</evidence>
<protein>
    <submittedName>
        <fullName evidence="1">Uncharacterized protein</fullName>
    </submittedName>
</protein>
<sequence>MKALKIGIVGNNVKELGSLEEAKITEELPCTNVVDVKLGWDNFLRKTSPRVDGDEIEEGTENEFNYTQENNKARRHCQGRDVDFFSSARHESQQVVPLLINGQQVRDDQ</sequence>
<reference evidence="1" key="1">
    <citation type="submission" date="2022-06" db="EMBL/GenBank/DDBJ databases">
        <title>Uncovering the hologenomic basis of an extraordinary plant invasion.</title>
        <authorList>
            <person name="Bieker V.C."/>
            <person name="Martin M.D."/>
            <person name="Gilbert T."/>
            <person name="Hodgins K."/>
            <person name="Battlay P."/>
            <person name="Petersen B."/>
            <person name="Wilson J."/>
        </authorList>
    </citation>
    <scope>NUCLEOTIDE SEQUENCE</scope>
    <source>
        <strain evidence="1">AA19_3_7</strain>
        <tissue evidence="1">Leaf</tissue>
    </source>
</reference>
<keyword evidence="2" id="KW-1185">Reference proteome</keyword>
<comment type="caution">
    <text evidence="1">The sequence shown here is derived from an EMBL/GenBank/DDBJ whole genome shotgun (WGS) entry which is preliminary data.</text>
</comment>
<evidence type="ECO:0000313" key="2">
    <source>
        <dbReference type="Proteomes" id="UP001206925"/>
    </source>
</evidence>
<gene>
    <name evidence="1" type="ORF">M8C21_005714</name>
</gene>
<dbReference type="AlphaFoldDB" id="A0AAD5GKS2"/>
<dbReference type="EMBL" id="JAMZMK010007489">
    <property type="protein sequence ID" value="KAI7744609.1"/>
    <property type="molecule type" value="Genomic_DNA"/>
</dbReference>
<accession>A0AAD5GKS2</accession>
<dbReference type="Proteomes" id="UP001206925">
    <property type="component" value="Unassembled WGS sequence"/>
</dbReference>
<name>A0AAD5GKS2_AMBAR</name>